<gene>
    <name evidence="4" type="ORF">MNBD_ALPHA11-705</name>
</gene>
<accession>A0A3B0U2X4</accession>
<dbReference type="Gene3D" id="3.40.309.10">
    <property type="entry name" value="Aldehyde Dehydrogenase, Chain A, domain 2"/>
    <property type="match status" value="1"/>
</dbReference>
<dbReference type="InterPro" id="IPR016160">
    <property type="entry name" value="Ald_DH_CS_CYS"/>
</dbReference>
<dbReference type="InterPro" id="IPR016162">
    <property type="entry name" value="Ald_DH_N"/>
</dbReference>
<dbReference type="PROSITE" id="PS00070">
    <property type="entry name" value="ALDEHYDE_DEHYDR_CYS"/>
    <property type="match status" value="1"/>
</dbReference>
<protein>
    <submittedName>
        <fullName evidence="4">Aldehyde dehydrogenase</fullName>
        <ecNumber evidence="4">1.2.1.3</ecNumber>
    </submittedName>
</protein>
<dbReference type="PANTHER" id="PTHR11699">
    <property type="entry name" value="ALDEHYDE DEHYDROGENASE-RELATED"/>
    <property type="match status" value="1"/>
</dbReference>
<dbReference type="SUPFAM" id="SSF53720">
    <property type="entry name" value="ALDH-like"/>
    <property type="match status" value="1"/>
</dbReference>
<evidence type="ECO:0000256" key="1">
    <source>
        <dbReference type="ARBA" id="ARBA00009986"/>
    </source>
</evidence>
<name>A0A3B0U2X4_9ZZZZ</name>
<dbReference type="EMBL" id="UOEQ01000589">
    <property type="protein sequence ID" value="VAW25235.1"/>
    <property type="molecule type" value="Genomic_DNA"/>
</dbReference>
<dbReference type="GO" id="GO:0004029">
    <property type="term" value="F:aldehyde dehydrogenase (NAD+) activity"/>
    <property type="evidence" value="ECO:0007669"/>
    <property type="project" value="UniProtKB-EC"/>
</dbReference>
<feature type="domain" description="Aldehyde dehydrogenase" evidence="3">
    <location>
        <begin position="21"/>
        <end position="478"/>
    </location>
</feature>
<comment type="similarity">
    <text evidence="1">Belongs to the aldehyde dehydrogenase family.</text>
</comment>
<dbReference type="Gene3D" id="3.40.605.10">
    <property type="entry name" value="Aldehyde Dehydrogenase, Chain A, domain 1"/>
    <property type="match status" value="1"/>
</dbReference>
<dbReference type="Pfam" id="PF00171">
    <property type="entry name" value="Aldedh"/>
    <property type="match status" value="1"/>
</dbReference>
<evidence type="ECO:0000256" key="2">
    <source>
        <dbReference type="ARBA" id="ARBA00023002"/>
    </source>
</evidence>
<dbReference type="AlphaFoldDB" id="A0A3B0U2X4"/>
<dbReference type="EC" id="1.2.1.3" evidence="4"/>
<evidence type="ECO:0000259" key="3">
    <source>
        <dbReference type="Pfam" id="PF00171"/>
    </source>
</evidence>
<dbReference type="InterPro" id="IPR015590">
    <property type="entry name" value="Aldehyde_DH_dom"/>
</dbReference>
<dbReference type="InterPro" id="IPR016163">
    <property type="entry name" value="Ald_DH_C"/>
</dbReference>
<reference evidence="4" key="1">
    <citation type="submission" date="2018-06" db="EMBL/GenBank/DDBJ databases">
        <authorList>
            <person name="Zhirakovskaya E."/>
        </authorList>
    </citation>
    <scope>NUCLEOTIDE SEQUENCE</scope>
</reference>
<proteinExistence type="inferred from homology"/>
<dbReference type="FunFam" id="3.40.605.10:FF:000007">
    <property type="entry name" value="NAD/NADP-dependent betaine aldehyde dehydrogenase"/>
    <property type="match status" value="1"/>
</dbReference>
<keyword evidence="2 4" id="KW-0560">Oxidoreductase</keyword>
<organism evidence="4">
    <name type="scientific">hydrothermal vent metagenome</name>
    <dbReference type="NCBI Taxonomy" id="652676"/>
    <lineage>
        <taxon>unclassified sequences</taxon>
        <taxon>metagenomes</taxon>
        <taxon>ecological metagenomes</taxon>
    </lineage>
</organism>
<dbReference type="InterPro" id="IPR016161">
    <property type="entry name" value="Ald_DH/histidinol_DH"/>
</dbReference>
<sequence length="483" mass="52069">MPAGEDVNFGDVQANFVAGNWVTSKKLIDNINPATGESFAKVSMASLNDLERSISQAQKIHESRMLYEMKPHERAAMIYRIGDALHELKPVGAKILCLESGKRLCDAEDEFDEAVRYFRYYAGMADKLEGRSIPLGAGYIDYTLNMPYGVTAHIIPWNFPLSIAARSLAPALAAANCAIVKLPELAPMAALLLGRACEMAEVPKGVVSILCGDGPEIGGALVRHPDVSQVVFTGSVAVGQQIMGVLAERVVPCVTELGGKSGGIVARDANLKRVLDSVYWGIFFHSGQVCSAMSRLIVPREMQDEIIHMIEEEIDSFSVGDGIENNDITPVISEGHLNGILGSIETGKSEGARLVRGGHRLNRPGFFVAPTVFADIHTEMTIGKKEIFGPVLALQPYDNDAEALAIANGTDYGLAAGVFTQDIDKAGWFSDRLNAGQVYVNEWYAGGVETPFGGMKMSGNGRDKGQEAIFNYVQTKNVAIRIG</sequence>
<evidence type="ECO:0000313" key="4">
    <source>
        <dbReference type="EMBL" id="VAW25235.1"/>
    </source>
</evidence>